<evidence type="ECO:0000313" key="12">
    <source>
        <dbReference type="EMBL" id="QFG02625.1"/>
    </source>
</evidence>
<keyword evidence="3" id="KW-1003">Cell membrane</keyword>
<feature type="domain" description="Putative zinc-finger" evidence="11">
    <location>
        <begin position="10"/>
        <end position="39"/>
    </location>
</feature>
<dbReference type="Pfam" id="PF13490">
    <property type="entry name" value="zf-HC2"/>
    <property type="match status" value="1"/>
</dbReference>
<evidence type="ECO:0000259" key="11">
    <source>
        <dbReference type="Pfam" id="PF13490"/>
    </source>
</evidence>
<keyword evidence="6 9" id="KW-0472">Membrane</keyword>
<protein>
    <recommendedName>
        <fullName evidence="8">Regulator of SigK</fullName>
    </recommendedName>
    <alternativeName>
        <fullName evidence="7">Sigma-K anti-sigma factor RskA</fullName>
    </alternativeName>
</protein>
<keyword evidence="13" id="KW-1185">Reference proteome</keyword>
<evidence type="ECO:0000256" key="1">
    <source>
        <dbReference type="ARBA" id="ARBA00004167"/>
    </source>
</evidence>
<evidence type="ECO:0000259" key="10">
    <source>
        <dbReference type="Pfam" id="PF10099"/>
    </source>
</evidence>
<dbReference type="RefSeq" id="WP_158066552.1">
    <property type="nucleotide sequence ID" value="NZ_CP042829.1"/>
</dbReference>
<evidence type="ECO:0000256" key="2">
    <source>
        <dbReference type="ARBA" id="ARBA00004236"/>
    </source>
</evidence>
<evidence type="ECO:0000256" key="3">
    <source>
        <dbReference type="ARBA" id="ARBA00022475"/>
    </source>
</evidence>
<name>A0ABX6C0T6_9CHLR</name>
<reference evidence="12 13" key="1">
    <citation type="submission" date="2019-10" db="EMBL/GenBank/DDBJ databases">
        <title>Thermopilla bonchosmolovskayae gen. nov., sp. nov., a moderately thermophilic Chloroflexi bacterium from a Chukotka hot spring (Arctic, Russia), representing a novel classis Thermopillaia, which include previously uncultivated lineage OLB14.</title>
        <authorList>
            <person name="Kochetkova T.V."/>
            <person name="Zayulina K.S."/>
            <person name="Zhigarkov V.S."/>
            <person name="Minaev N.V."/>
            <person name="Novikov A."/>
            <person name="Toshchakov S.V."/>
            <person name="Elcheninov A.G."/>
            <person name="Kublanov I.V."/>
        </authorList>
    </citation>
    <scope>NUCLEOTIDE SEQUENCE [LARGE SCALE GENOMIC DNA]</scope>
    <source>
        <strain evidence="12 13">3753O</strain>
    </source>
</reference>
<dbReference type="PANTHER" id="PTHR37461:SF1">
    <property type="entry name" value="ANTI-SIGMA-K FACTOR RSKA"/>
    <property type="match status" value="1"/>
</dbReference>
<keyword evidence="5 9" id="KW-1133">Transmembrane helix</keyword>
<organism evidence="12 13">
    <name type="scientific">Tepidiforma bonchosmolovskayae</name>
    <dbReference type="NCBI Taxonomy" id="2601677"/>
    <lineage>
        <taxon>Bacteria</taxon>
        <taxon>Bacillati</taxon>
        <taxon>Chloroflexota</taxon>
        <taxon>Tepidiformia</taxon>
        <taxon>Tepidiformales</taxon>
        <taxon>Tepidiformaceae</taxon>
        <taxon>Tepidiforma</taxon>
    </lineage>
</organism>
<proteinExistence type="predicted"/>
<dbReference type="Gene3D" id="1.10.10.1320">
    <property type="entry name" value="Anti-sigma factor, zinc-finger domain"/>
    <property type="match status" value="1"/>
</dbReference>
<gene>
    <name evidence="12" type="ORF">Tbon_04735</name>
</gene>
<accession>A0ABX6C0T6</accession>
<dbReference type="InterPro" id="IPR041916">
    <property type="entry name" value="Anti_sigma_zinc_sf"/>
</dbReference>
<dbReference type="PANTHER" id="PTHR37461">
    <property type="entry name" value="ANTI-SIGMA-K FACTOR RSKA"/>
    <property type="match status" value="1"/>
</dbReference>
<comment type="subcellular location">
    <subcellularLocation>
        <location evidence="2">Cell membrane</location>
    </subcellularLocation>
    <subcellularLocation>
        <location evidence="1">Membrane</location>
        <topology evidence="1">Single-pass membrane protein</topology>
    </subcellularLocation>
</comment>
<dbReference type="InterPro" id="IPR018764">
    <property type="entry name" value="RskA_C"/>
</dbReference>
<evidence type="ECO:0000256" key="9">
    <source>
        <dbReference type="SAM" id="Phobius"/>
    </source>
</evidence>
<evidence type="ECO:0000256" key="7">
    <source>
        <dbReference type="ARBA" id="ARBA00029829"/>
    </source>
</evidence>
<feature type="transmembrane region" description="Helical" evidence="9">
    <location>
        <begin position="91"/>
        <end position="112"/>
    </location>
</feature>
<feature type="domain" description="Anti-sigma K factor RskA C-terminal" evidence="10">
    <location>
        <begin position="95"/>
        <end position="232"/>
    </location>
</feature>
<sequence length="244" mass="24689">MTQQPGHPAEYLPELALGVLPESEAEAIRRHLAGCQPCAEEYTELVRVAALLPLAADAPGPSPETRAAVLAAVRRSPSRVARPRLLPASPWAARIAAAVLLLAAGGGLGWLVGRGDQEQPSAALAARDALLADAARGETLRAAATSSSGVQASVLLAPRAGLAVAVLDGLPPPPAGRTYQAWLIAGDTPQSAGLFASGGPLVLAPGGDLRRFAAFAVTLEAEGGAPAPTSEPLVVVPFALAARR</sequence>
<evidence type="ECO:0000256" key="4">
    <source>
        <dbReference type="ARBA" id="ARBA00022692"/>
    </source>
</evidence>
<dbReference type="InterPro" id="IPR027383">
    <property type="entry name" value="Znf_put"/>
</dbReference>
<dbReference type="Proteomes" id="UP000326331">
    <property type="component" value="Chromosome"/>
</dbReference>
<evidence type="ECO:0000256" key="6">
    <source>
        <dbReference type="ARBA" id="ARBA00023136"/>
    </source>
</evidence>
<dbReference type="Pfam" id="PF10099">
    <property type="entry name" value="RskA_C"/>
    <property type="match status" value="1"/>
</dbReference>
<keyword evidence="4 9" id="KW-0812">Transmembrane</keyword>
<evidence type="ECO:0000313" key="13">
    <source>
        <dbReference type="Proteomes" id="UP000326331"/>
    </source>
</evidence>
<evidence type="ECO:0000256" key="5">
    <source>
        <dbReference type="ARBA" id="ARBA00022989"/>
    </source>
</evidence>
<dbReference type="EMBL" id="CP042829">
    <property type="protein sequence ID" value="QFG02625.1"/>
    <property type="molecule type" value="Genomic_DNA"/>
</dbReference>
<dbReference type="InterPro" id="IPR051474">
    <property type="entry name" value="Anti-sigma-K/W_factor"/>
</dbReference>
<evidence type="ECO:0000256" key="8">
    <source>
        <dbReference type="ARBA" id="ARBA00030803"/>
    </source>
</evidence>